<dbReference type="InterPro" id="IPR029063">
    <property type="entry name" value="SAM-dependent_MTases_sf"/>
</dbReference>
<keyword evidence="8" id="KW-1185">Reference proteome</keyword>
<dbReference type="EMBL" id="JAMQKB010000005">
    <property type="protein sequence ID" value="MDC3424374.1"/>
    <property type="molecule type" value="Genomic_DNA"/>
</dbReference>
<evidence type="ECO:0000313" key="8">
    <source>
        <dbReference type="Proteomes" id="UP001145050"/>
    </source>
</evidence>
<evidence type="ECO:0000256" key="5">
    <source>
        <dbReference type="ARBA" id="ARBA00022747"/>
    </source>
</evidence>
<evidence type="ECO:0000256" key="6">
    <source>
        <dbReference type="PROSITE-ProRule" id="PRU01016"/>
    </source>
</evidence>
<dbReference type="AlphaFoldDB" id="A0A9X4AM21"/>
<dbReference type="PANTHER" id="PTHR46098">
    <property type="entry name" value="TRNA (CYTOSINE(38)-C(5))-METHYLTRANSFERASE"/>
    <property type="match status" value="1"/>
</dbReference>
<organism evidence="7 8">
    <name type="scientific">Terrihalobacillus insolitus</name>
    <dbReference type="NCBI Taxonomy" id="2950438"/>
    <lineage>
        <taxon>Bacteria</taxon>
        <taxon>Bacillati</taxon>
        <taxon>Bacillota</taxon>
        <taxon>Bacilli</taxon>
        <taxon>Bacillales</taxon>
        <taxon>Bacillaceae</taxon>
        <taxon>Terrihalobacillus</taxon>
    </lineage>
</organism>
<gene>
    <name evidence="7" type="ORF">NC797_07620</name>
</gene>
<evidence type="ECO:0000256" key="3">
    <source>
        <dbReference type="ARBA" id="ARBA00022679"/>
    </source>
</evidence>
<dbReference type="SUPFAM" id="SSF53335">
    <property type="entry name" value="S-adenosyl-L-methionine-dependent methyltransferases"/>
    <property type="match status" value="1"/>
</dbReference>
<keyword evidence="2 6" id="KW-0489">Methyltransferase</keyword>
<proteinExistence type="inferred from homology"/>
<keyword evidence="5" id="KW-0680">Restriction system</keyword>
<keyword evidence="3 6" id="KW-0808">Transferase</keyword>
<dbReference type="Pfam" id="PF00145">
    <property type="entry name" value="DNA_methylase"/>
    <property type="match status" value="1"/>
</dbReference>
<dbReference type="PANTHER" id="PTHR46098:SF1">
    <property type="entry name" value="TRNA (CYTOSINE(38)-C(5))-METHYLTRANSFERASE"/>
    <property type="match status" value="1"/>
</dbReference>
<dbReference type="GO" id="GO:0009307">
    <property type="term" value="P:DNA restriction-modification system"/>
    <property type="evidence" value="ECO:0007669"/>
    <property type="project" value="UniProtKB-KW"/>
</dbReference>
<name>A0A9X4AM21_9BACI</name>
<keyword evidence="4 6" id="KW-0949">S-adenosyl-L-methionine</keyword>
<evidence type="ECO:0000313" key="7">
    <source>
        <dbReference type="EMBL" id="MDC3424374.1"/>
    </source>
</evidence>
<dbReference type="RefSeq" id="WP_272436178.1">
    <property type="nucleotide sequence ID" value="NZ_JAMQKB010000005.1"/>
</dbReference>
<dbReference type="InterPro" id="IPR001525">
    <property type="entry name" value="C5_MeTfrase"/>
</dbReference>
<protein>
    <recommendedName>
        <fullName evidence="1">DNA (cytosine-5-)-methyltransferase</fullName>
        <ecNumber evidence="1">2.1.1.37</ecNumber>
    </recommendedName>
</protein>
<dbReference type="GO" id="GO:0032259">
    <property type="term" value="P:methylation"/>
    <property type="evidence" value="ECO:0007669"/>
    <property type="project" value="UniProtKB-KW"/>
</dbReference>
<dbReference type="InterPro" id="IPR050750">
    <property type="entry name" value="C5-MTase"/>
</dbReference>
<dbReference type="Proteomes" id="UP001145050">
    <property type="component" value="Unassembled WGS sequence"/>
</dbReference>
<reference evidence="7" key="1">
    <citation type="submission" date="2022-06" db="EMBL/GenBank/DDBJ databases">
        <title>Aquibacillus sp. a new bacterium isolated from soil saline samples.</title>
        <authorList>
            <person name="Galisteo C."/>
            <person name="De La Haba R."/>
            <person name="Sanchez-Porro C."/>
            <person name="Ventosa A."/>
        </authorList>
    </citation>
    <scope>NUCLEOTIDE SEQUENCE</scope>
    <source>
        <strain evidence="7">3ASR75-11</strain>
    </source>
</reference>
<feature type="active site" evidence="6">
    <location>
        <position position="205"/>
    </location>
</feature>
<evidence type="ECO:0000256" key="2">
    <source>
        <dbReference type="ARBA" id="ARBA00022603"/>
    </source>
</evidence>
<dbReference type="PROSITE" id="PS51679">
    <property type="entry name" value="SAM_MT_C5"/>
    <property type="match status" value="1"/>
</dbReference>
<accession>A0A9X4AM21</accession>
<dbReference type="Gene3D" id="3.40.50.150">
    <property type="entry name" value="Vaccinia Virus protein VP39"/>
    <property type="match status" value="1"/>
</dbReference>
<sequence>MRPIMKKVYTISKKAEQPRVWLQSLVCEAAGWKEGETLYVQVLEDKQEIIIENKTEHAAVDSHVVHVSGRKSPTSQKRRPLVDSSGSRYASILSIKQKVEICVFTEGDYGRVIIRPLQYKLMASKTIQSPADERIRLLSMCAGAGIGTSCMVDTNYFTPVMEIEWEDDSSEVIKHNYPNSYLFNGDLRDCNEAVKSDVAFISLPCDQHSSLGYQEGNVMNNLVLAASKLIKSSKSKILFFENVPQFYKSDSWFILKDLLGDIYPYWQEKNIESWDYGSIATRNRTYAVGFSDYELFQSFEFPRAPKLRRKKLKDYLESPKSKFEWKSLAKWMNSFQSRDSSWKNRSLDKTFVTGEVKQINAIPARYRSQCASNSYVLSENRESFRFLTEKEIRKILHVPDWFEFCDHTPVTRRYEMLGQSVDGNVIRAIANNIAMVLMKHSFHTIKEHVKEIKDKTVASVNIATNGQLELMI</sequence>
<dbReference type="EC" id="2.1.1.37" evidence="1"/>
<comment type="caution">
    <text evidence="7">The sequence shown here is derived from an EMBL/GenBank/DDBJ whole genome shotgun (WGS) entry which is preliminary data.</text>
</comment>
<dbReference type="GO" id="GO:0003886">
    <property type="term" value="F:DNA (cytosine-5-)-methyltransferase activity"/>
    <property type="evidence" value="ECO:0007669"/>
    <property type="project" value="UniProtKB-EC"/>
</dbReference>
<evidence type="ECO:0000256" key="4">
    <source>
        <dbReference type="ARBA" id="ARBA00022691"/>
    </source>
</evidence>
<evidence type="ECO:0000256" key="1">
    <source>
        <dbReference type="ARBA" id="ARBA00011975"/>
    </source>
</evidence>
<dbReference type="Gene3D" id="3.90.120.10">
    <property type="entry name" value="DNA Methylase, subunit A, domain 2"/>
    <property type="match status" value="1"/>
</dbReference>
<comment type="similarity">
    <text evidence="6">Belongs to the class I-like SAM-binding methyltransferase superfamily. C5-methyltransferase family.</text>
</comment>